<feature type="transmembrane region" description="Helical" evidence="1">
    <location>
        <begin position="87"/>
        <end position="108"/>
    </location>
</feature>
<keyword evidence="1" id="KW-0812">Transmembrane</keyword>
<keyword evidence="1" id="KW-1133">Transmembrane helix</keyword>
<feature type="transmembrane region" description="Helical" evidence="1">
    <location>
        <begin position="343"/>
        <end position="361"/>
    </location>
</feature>
<organism evidence="2 3">
    <name type="scientific">Rubrivivax rivuli</name>
    <dbReference type="NCBI Taxonomy" id="1862385"/>
    <lineage>
        <taxon>Bacteria</taxon>
        <taxon>Pseudomonadati</taxon>
        <taxon>Pseudomonadota</taxon>
        <taxon>Betaproteobacteria</taxon>
        <taxon>Burkholderiales</taxon>
        <taxon>Sphaerotilaceae</taxon>
        <taxon>Rubrivivax</taxon>
    </lineage>
</organism>
<feature type="transmembrane region" description="Helical" evidence="1">
    <location>
        <begin position="243"/>
        <end position="264"/>
    </location>
</feature>
<feature type="transmembrane region" description="Helical" evidence="1">
    <location>
        <begin position="120"/>
        <end position="141"/>
    </location>
</feature>
<feature type="transmembrane region" description="Helical" evidence="1">
    <location>
        <begin position="29"/>
        <end position="48"/>
    </location>
</feature>
<feature type="transmembrane region" description="Helical" evidence="1">
    <location>
        <begin position="220"/>
        <end position="237"/>
    </location>
</feature>
<proteinExistence type="predicted"/>
<protein>
    <submittedName>
        <fullName evidence="2">Uncharacterized protein</fullName>
    </submittedName>
</protein>
<keyword evidence="3" id="KW-1185">Reference proteome</keyword>
<reference evidence="2 3" key="1">
    <citation type="submission" date="2019-01" db="EMBL/GenBank/DDBJ databases">
        <authorList>
            <person name="Chen W.-M."/>
        </authorList>
    </citation>
    <scope>NUCLEOTIDE SEQUENCE [LARGE SCALE GENOMIC DNA]</scope>
    <source>
        <strain evidence="2 3">KYPY4</strain>
    </source>
</reference>
<name>A0A437RCZ3_9BURK</name>
<dbReference type="AlphaFoldDB" id="A0A437RCZ3"/>
<feature type="transmembrane region" description="Helical" evidence="1">
    <location>
        <begin position="271"/>
        <end position="294"/>
    </location>
</feature>
<accession>A0A437RCZ3</accession>
<dbReference type="OrthoDB" id="9178117at2"/>
<evidence type="ECO:0000313" key="2">
    <source>
        <dbReference type="EMBL" id="RVU44614.1"/>
    </source>
</evidence>
<comment type="caution">
    <text evidence="2">The sequence shown here is derived from an EMBL/GenBank/DDBJ whole genome shotgun (WGS) entry which is preliminary data.</text>
</comment>
<keyword evidence="1" id="KW-0472">Membrane</keyword>
<gene>
    <name evidence="2" type="ORF">EOE66_18330</name>
</gene>
<dbReference type="EMBL" id="SACR01000005">
    <property type="protein sequence ID" value="RVU44614.1"/>
    <property type="molecule type" value="Genomic_DNA"/>
</dbReference>
<dbReference type="Proteomes" id="UP000285575">
    <property type="component" value="Unassembled WGS sequence"/>
</dbReference>
<feature type="transmembrane region" description="Helical" evidence="1">
    <location>
        <begin position="178"/>
        <end position="199"/>
    </location>
</feature>
<sequence>MDTPTAATLAASAPLPAEAVDLSIAFTWLGIVVMVLAQLSAPWVLRLYRRRLRNFMMAPAAAPPASATAPLQGRALLHAIERQRRRVLGVLLGVLTLYSAMAATAFFYRFDSGSDGLLSWGISFFMFAAFCGPVVLLGVSAARFGRLFWVYFAPATFAAFAMQAIVTSLGGSGGRQASLLALGGVVLLTAAAVLLRAWAPTAWGRRLQAMAVLWGWKFKLPAVLVVLGTLLVALNVVQHPVLLKLLSSCFIALVAIGLCFLTMVDRIKRTLVPLLGAALLTIFVVALGAGALAWDLLQPEDTFTRSLILGCALGLGALAAFFMLSWIGLAYAQKLFSDAQFQVFSWMLAVSGVAMAIETMFQGASLIDPSNLQLAGASALALLVYWLVTRYGLQPLASNRRLLVLRVFAQDSRGERLMDELEYRWRFIGPIVLIGGTDMAAHTIDPAKAAAFLRGRLRDSFIADSATLRRRISTLDDQPDPDGRYRVNEYFCFADMWQEAVKGLLQGCDAVVVDLRGFNTERRGTAWELAQLRDTGALSRTVFLVDGQTDHAAVHGTLGTQPGQPLPAAHVMAVDRGMNGDELVEALVSCLSTVRPASPAAVPLRSAA</sequence>
<feature type="transmembrane region" description="Helical" evidence="1">
    <location>
        <begin position="148"/>
        <end position="166"/>
    </location>
</feature>
<feature type="transmembrane region" description="Helical" evidence="1">
    <location>
        <begin position="306"/>
        <end position="331"/>
    </location>
</feature>
<dbReference type="RefSeq" id="WP_128230160.1">
    <property type="nucleotide sequence ID" value="NZ_SACR01000005.1"/>
</dbReference>
<evidence type="ECO:0000256" key="1">
    <source>
        <dbReference type="SAM" id="Phobius"/>
    </source>
</evidence>
<evidence type="ECO:0000313" key="3">
    <source>
        <dbReference type="Proteomes" id="UP000285575"/>
    </source>
</evidence>
<feature type="transmembrane region" description="Helical" evidence="1">
    <location>
        <begin position="373"/>
        <end position="393"/>
    </location>
</feature>